<proteinExistence type="predicted"/>
<dbReference type="RefSeq" id="WP_185745429.1">
    <property type="nucleotide sequence ID" value="NZ_CP113257.1"/>
</dbReference>
<name>A0AA47I0V7_9GAMM</name>
<protein>
    <submittedName>
        <fullName evidence="1">Uncharacterized protein</fullName>
    </submittedName>
</protein>
<evidence type="ECO:0000313" key="1">
    <source>
        <dbReference type="EMBL" id="WAE54480.1"/>
    </source>
</evidence>
<reference evidence="1" key="1">
    <citation type="submission" date="2022-11" db="EMBL/GenBank/DDBJ databases">
        <title>Genomic of Pseudomonas TF18.</title>
        <authorList>
            <person name="Liu T."/>
        </authorList>
    </citation>
    <scope>NUCLEOTIDE SEQUENCE</scope>
    <source>
        <strain evidence="1">TF18</strain>
    </source>
</reference>
<evidence type="ECO:0000313" key="2">
    <source>
        <dbReference type="Proteomes" id="UP001164632"/>
    </source>
</evidence>
<dbReference type="AlphaFoldDB" id="A0AA47I0V7"/>
<accession>A0AA47I0V7</accession>
<dbReference type="Proteomes" id="UP001164632">
    <property type="component" value="Chromosome"/>
</dbReference>
<gene>
    <name evidence="1" type="ORF">OSV15_10110</name>
</gene>
<dbReference type="EMBL" id="CP113257">
    <property type="protein sequence ID" value="WAE54480.1"/>
    <property type="molecule type" value="Genomic_DNA"/>
</dbReference>
<organism evidence="1 2">
    <name type="scientific">Stutzerimonas frequens</name>
    <dbReference type="NCBI Taxonomy" id="2968969"/>
    <lineage>
        <taxon>Bacteria</taxon>
        <taxon>Pseudomonadati</taxon>
        <taxon>Pseudomonadota</taxon>
        <taxon>Gammaproteobacteria</taxon>
        <taxon>Pseudomonadales</taxon>
        <taxon>Pseudomonadaceae</taxon>
        <taxon>Stutzerimonas</taxon>
    </lineage>
</organism>
<sequence length="48" mass="5387">MNLDGSPATAQTMQTIRSLPMDDYQDELLEWHAAEQDHPDSAEDAVEL</sequence>